<dbReference type="Proteomes" id="UP000321393">
    <property type="component" value="Unassembled WGS sequence"/>
</dbReference>
<organism evidence="2 3">
    <name type="scientific">Cucumis melo var. makuwa</name>
    <name type="common">Oriental melon</name>
    <dbReference type="NCBI Taxonomy" id="1194695"/>
    <lineage>
        <taxon>Eukaryota</taxon>
        <taxon>Viridiplantae</taxon>
        <taxon>Streptophyta</taxon>
        <taxon>Embryophyta</taxon>
        <taxon>Tracheophyta</taxon>
        <taxon>Spermatophyta</taxon>
        <taxon>Magnoliopsida</taxon>
        <taxon>eudicotyledons</taxon>
        <taxon>Gunneridae</taxon>
        <taxon>Pentapetalae</taxon>
        <taxon>rosids</taxon>
        <taxon>fabids</taxon>
        <taxon>Cucurbitales</taxon>
        <taxon>Cucurbitaceae</taxon>
        <taxon>Benincaseae</taxon>
        <taxon>Cucumis</taxon>
    </lineage>
</organism>
<evidence type="ECO:0000259" key="1">
    <source>
        <dbReference type="Pfam" id="PF00078"/>
    </source>
</evidence>
<dbReference type="STRING" id="1194695.A0A5A7UR92"/>
<evidence type="ECO:0000313" key="2">
    <source>
        <dbReference type="EMBL" id="KAA0056041.1"/>
    </source>
</evidence>
<accession>A0A5A7UR92</accession>
<proteinExistence type="predicted"/>
<sequence length="346" mass="39522">MIATKIAIADKFVRGLRLDFQDFIRALKPNTQANALHLAVDMSLHERVDPFKTSEKGSTSGKKRKDGSLPIKSGICYKYKQAGHITDFWPKKLFVPVSNQTSTSQQRRVFVMTQQEAEKVGIVVTGMDWLSTSHASIDCFRKEVVFNSSSAGTWSILASIVNTIELEVFLSSQPRVKEYTDVFPNELPRLPPHKKIDFSIQLESDTVPISRGYHQLRIRDSDVLKTVFRSRYRHYEFIVMSFGLKNASVVFIDLMNRVFKDFLDTFVIVFIDDTLVYLKTEAEHNEHLHQGVSIDQTKIEAATSWPRPSTASEVPLHRDSERVEIEVLVKEVIQQLAQLPLQPTLR</sequence>
<dbReference type="SUPFAM" id="SSF56672">
    <property type="entry name" value="DNA/RNA polymerases"/>
    <property type="match status" value="1"/>
</dbReference>
<dbReference type="Gene3D" id="3.30.70.270">
    <property type="match status" value="1"/>
</dbReference>
<dbReference type="PANTHER" id="PTHR24559:SF444">
    <property type="entry name" value="REVERSE TRANSCRIPTASE DOMAIN-CONTAINING PROTEIN"/>
    <property type="match status" value="1"/>
</dbReference>
<name>A0A5A7UR92_CUCMM</name>
<dbReference type="OrthoDB" id="1102327at2759"/>
<dbReference type="InterPro" id="IPR043128">
    <property type="entry name" value="Rev_trsase/Diguanyl_cyclase"/>
</dbReference>
<dbReference type="InterPro" id="IPR000477">
    <property type="entry name" value="RT_dom"/>
</dbReference>
<protein>
    <recommendedName>
        <fullName evidence="1">Reverse transcriptase domain-containing protein</fullName>
    </recommendedName>
</protein>
<dbReference type="Pfam" id="PF08284">
    <property type="entry name" value="RVP_2"/>
    <property type="match status" value="1"/>
</dbReference>
<dbReference type="InterPro" id="IPR053134">
    <property type="entry name" value="RNA-dir_DNA_polymerase"/>
</dbReference>
<reference evidence="2 3" key="1">
    <citation type="submission" date="2019-08" db="EMBL/GenBank/DDBJ databases">
        <title>Draft genome sequences of two oriental melons (Cucumis melo L. var makuwa).</title>
        <authorList>
            <person name="Kwon S.-Y."/>
        </authorList>
    </citation>
    <scope>NUCLEOTIDE SEQUENCE [LARGE SCALE GENOMIC DNA]</scope>
    <source>
        <strain evidence="3">cv. SW 3</strain>
        <tissue evidence="2">Leaf</tissue>
    </source>
</reference>
<feature type="domain" description="Reverse transcriptase" evidence="1">
    <location>
        <begin position="209"/>
        <end position="289"/>
    </location>
</feature>
<dbReference type="CDD" id="cd01647">
    <property type="entry name" value="RT_LTR"/>
    <property type="match status" value="1"/>
</dbReference>
<dbReference type="InterPro" id="IPR043502">
    <property type="entry name" value="DNA/RNA_pol_sf"/>
</dbReference>
<comment type="caution">
    <text evidence="2">The sequence shown here is derived from an EMBL/GenBank/DDBJ whole genome shotgun (WGS) entry which is preliminary data.</text>
</comment>
<dbReference type="Pfam" id="PF00078">
    <property type="entry name" value="RVT_1"/>
    <property type="match status" value="1"/>
</dbReference>
<evidence type="ECO:0000313" key="3">
    <source>
        <dbReference type="Proteomes" id="UP000321393"/>
    </source>
</evidence>
<dbReference type="PANTHER" id="PTHR24559">
    <property type="entry name" value="TRANSPOSON TY3-I GAG-POL POLYPROTEIN"/>
    <property type="match status" value="1"/>
</dbReference>
<dbReference type="AlphaFoldDB" id="A0A5A7UR92"/>
<dbReference type="Gene3D" id="3.10.10.10">
    <property type="entry name" value="HIV Type 1 Reverse Transcriptase, subunit A, domain 1"/>
    <property type="match status" value="1"/>
</dbReference>
<dbReference type="EMBL" id="SSTE01008362">
    <property type="protein sequence ID" value="KAA0056041.1"/>
    <property type="molecule type" value="Genomic_DNA"/>
</dbReference>
<gene>
    <name evidence="2" type="ORF">E6C27_scaffold319G002010</name>
</gene>